<evidence type="ECO:0000313" key="7">
    <source>
        <dbReference type="Proteomes" id="UP001560267"/>
    </source>
</evidence>
<dbReference type="InterPro" id="IPR007627">
    <property type="entry name" value="RNA_pol_sigma70_r2"/>
</dbReference>
<dbReference type="PANTHER" id="PTHR43133:SF62">
    <property type="entry name" value="RNA POLYMERASE SIGMA FACTOR SIGZ"/>
    <property type="match status" value="1"/>
</dbReference>
<keyword evidence="7" id="KW-1185">Reference proteome</keyword>
<keyword evidence="3" id="KW-0804">Transcription</keyword>
<dbReference type="InterPro" id="IPR014284">
    <property type="entry name" value="RNA_pol_sigma-70_dom"/>
</dbReference>
<dbReference type="SUPFAM" id="SSF88946">
    <property type="entry name" value="Sigma2 domain of RNA polymerase sigma factors"/>
    <property type="match status" value="1"/>
</dbReference>
<dbReference type="InterPro" id="IPR013325">
    <property type="entry name" value="RNA_pol_sigma_r2"/>
</dbReference>
<evidence type="ECO:0000256" key="4">
    <source>
        <dbReference type="SAM" id="MobiDB-lite"/>
    </source>
</evidence>
<dbReference type="RefSeq" id="WP_369084037.1">
    <property type="nucleotide sequence ID" value="NZ_JBFSHR010000001.1"/>
</dbReference>
<feature type="domain" description="RNA polymerase sigma-70 region 2" evidence="5">
    <location>
        <begin position="20"/>
        <end position="86"/>
    </location>
</feature>
<gene>
    <name evidence="6" type="ORF">AB6A68_00155</name>
</gene>
<dbReference type="PANTHER" id="PTHR43133">
    <property type="entry name" value="RNA POLYMERASE ECF-TYPE SIGMA FACTO"/>
    <property type="match status" value="1"/>
</dbReference>
<sequence length="185" mass="21143">MTLLWWSRWPATTRCARRDFRRHGRAVHALVKRVTHDSALAEEVTQELFVRLWNEPERYDPARGTLRTFLLLQAQRRSIDIIRSEEARKRRELSDAATIATSSYNIDHEFGDLADRETPITSRDGPRANPSQVCYTVGLLGSSATGPAPDRYYRIVCPLRSVPETTEPQARNAPRVGSRDDRNAI</sequence>
<evidence type="ECO:0000256" key="2">
    <source>
        <dbReference type="ARBA" id="ARBA00023082"/>
    </source>
</evidence>
<accession>A0ABV3XYP6</accession>
<dbReference type="InterPro" id="IPR039425">
    <property type="entry name" value="RNA_pol_sigma-70-like"/>
</dbReference>
<dbReference type="Proteomes" id="UP001560267">
    <property type="component" value="Unassembled WGS sequence"/>
</dbReference>
<dbReference type="EMBL" id="JBFSHR010000001">
    <property type="protein sequence ID" value="MEX6428260.1"/>
    <property type="molecule type" value="Genomic_DNA"/>
</dbReference>
<keyword evidence="2" id="KW-0731">Sigma factor</keyword>
<dbReference type="Gene3D" id="1.10.1740.10">
    <property type="match status" value="1"/>
</dbReference>
<proteinExistence type="predicted"/>
<evidence type="ECO:0000259" key="5">
    <source>
        <dbReference type="Pfam" id="PF04542"/>
    </source>
</evidence>
<organism evidence="6 7">
    <name type="scientific">Ferrimicrobium acidiphilum</name>
    <dbReference type="NCBI Taxonomy" id="121039"/>
    <lineage>
        <taxon>Bacteria</taxon>
        <taxon>Bacillati</taxon>
        <taxon>Actinomycetota</taxon>
        <taxon>Acidimicrobiia</taxon>
        <taxon>Acidimicrobiales</taxon>
        <taxon>Acidimicrobiaceae</taxon>
        <taxon>Ferrimicrobium</taxon>
    </lineage>
</organism>
<dbReference type="Pfam" id="PF04542">
    <property type="entry name" value="Sigma70_r2"/>
    <property type="match status" value="1"/>
</dbReference>
<evidence type="ECO:0000256" key="1">
    <source>
        <dbReference type="ARBA" id="ARBA00023015"/>
    </source>
</evidence>
<name>A0ABV3XYP6_9ACTN</name>
<keyword evidence="1" id="KW-0805">Transcription regulation</keyword>
<reference evidence="6 7" key="1">
    <citation type="submission" date="2024-07" db="EMBL/GenBank/DDBJ databases">
        <title>Draft Genome Sequence of Ferrimicrobium acidiphilum Strain YE2023, Isolated from a Pulp of Bioleach Reactor.</title>
        <authorList>
            <person name="Elkina Y.A."/>
            <person name="Bulaeva A.G."/>
            <person name="Beletsky A.V."/>
            <person name="Mardanov A.V."/>
        </authorList>
    </citation>
    <scope>NUCLEOTIDE SEQUENCE [LARGE SCALE GENOMIC DNA]</scope>
    <source>
        <strain evidence="6 7">YE2023</strain>
    </source>
</reference>
<feature type="region of interest" description="Disordered" evidence="4">
    <location>
        <begin position="165"/>
        <end position="185"/>
    </location>
</feature>
<evidence type="ECO:0000256" key="3">
    <source>
        <dbReference type="ARBA" id="ARBA00023163"/>
    </source>
</evidence>
<evidence type="ECO:0000313" key="6">
    <source>
        <dbReference type="EMBL" id="MEX6428260.1"/>
    </source>
</evidence>
<protein>
    <submittedName>
        <fullName evidence="6">Sigma-70 family RNA polymerase sigma factor</fullName>
    </submittedName>
</protein>
<comment type="caution">
    <text evidence="6">The sequence shown here is derived from an EMBL/GenBank/DDBJ whole genome shotgun (WGS) entry which is preliminary data.</text>
</comment>
<dbReference type="NCBIfam" id="TIGR02937">
    <property type="entry name" value="sigma70-ECF"/>
    <property type="match status" value="1"/>
</dbReference>